<dbReference type="GO" id="GO:0016758">
    <property type="term" value="F:hexosyltransferase activity"/>
    <property type="evidence" value="ECO:0007669"/>
    <property type="project" value="UniProtKB-ARBA"/>
</dbReference>
<dbReference type="EMBL" id="CP060139">
    <property type="protein sequence ID" value="QNR22804.1"/>
    <property type="molecule type" value="Genomic_DNA"/>
</dbReference>
<sequence>MSPLVSVYITNYNYERFIRESIESVLAQSLQDFELIIIDDGSTDASRDIIEEYRERPEVTIIYQQNKGLNITNNVAMRVAKGKYLMRLDADDYLVPEALEKMVAPLEADPELGLVFPDYYYVDAEGHITGEERRHNFEKEVSLYDQPAHGACTIIRLSFLKKIGGYNESFTCQDGYDLWLKFIIHYSVKNVNEPLFYYRRHGSNLTTNEERILETRRAIKETFLDLSNIESSTLAVIPVRNSKIKGVSIPLYDLGTETLLSLKVKKLLEARSTQRVYLISEDAEILSYARSTFGDHQNVVVLERPSRLAGPNQTLGETVKLATHHAEAENLNYRFVMTAALDFPFVEAEIFDDAVNTVELFKSDSVLSVRPDNKAYYRHTGHGLQAILDQEKFTRIEREALYRAAGGVMVATRDSFAKNGKINAGRMSHVVVDENTAFGIFSDFDFQIFKSLMSVN</sequence>
<protein>
    <submittedName>
        <fullName evidence="2">Glycosyltransferase</fullName>
    </submittedName>
</protein>
<evidence type="ECO:0000259" key="1">
    <source>
        <dbReference type="Pfam" id="PF00535"/>
    </source>
</evidence>
<dbReference type="SUPFAM" id="SSF53448">
    <property type="entry name" value="Nucleotide-diphospho-sugar transferases"/>
    <property type="match status" value="2"/>
</dbReference>
<keyword evidence="2" id="KW-0808">Transferase</keyword>
<evidence type="ECO:0000313" key="3">
    <source>
        <dbReference type="Proteomes" id="UP000516305"/>
    </source>
</evidence>
<dbReference type="InterPro" id="IPR001173">
    <property type="entry name" value="Glyco_trans_2-like"/>
</dbReference>
<dbReference type="PANTHER" id="PTHR22916:SF3">
    <property type="entry name" value="UDP-GLCNAC:BETAGAL BETA-1,3-N-ACETYLGLUCOSAMINYLTRANSFERASE-LIKE PROTEIN 1"/>
    <property type="match status" value="1"/>
</dbReference>
<feature type="domain" description="Glycosyltransferase 2-like" evidence="1">
    <location>
        <begin position="6"/>
        <end position="143"/>
    </location>
</feature>
<keyword evidence="3" id="KW-1185">Reference proteome</keyword>
<dbReference type="Gene3D" id="3.90.550.10">
    <property type="entry name" value="Spore Coat Polysaccharide Biosynthesis Protein SpsA, Chain A"/>
    <property type="match status" value="2"/>
</dbReference>
<dbReference type="PANTHER" id="PTHR22916">
    <property type="entry name" value="GLYCOSYLTRANSFERASE"/>
    <property type="match status" value="1"/>
</dbReference>
<gene>
    <name evidence="2" type="ORF">H4K34_10470</name>
</gene>
<name>A0A7H0VAQ6_9FLAO</name>
<evidence type="ECO:0000313" key="2">
    <source>
        <dbReference type="EMBL" id="QNR22804.1"/>
    </source>
</evidence>
<dbReference type="RefSeq" id="WP_210757371.1">
    <property type="nucleotide sequence ID" value="NZ_CP060139.1"/>
</dbReference>
<accession>A0A7H0VAQ6</accession>
<reference evidence="2 3" key="1">
    <citation type="submission" date="2020-08" db="EMBL/GenBank/DDBJ databases">
        <title>Croceimicrobium hydrocarbonivorans gen. nov., sp. nov., a novel marine bacterium isolated from a bacterial consortium that degrades polyethylene terephthalate.</title>
        <authorList>
            <person name="Liu R."/>
        </authorList>
    </citation>
    <scope>NUCLEOTIDE SEQUENCE [LARGE SCALE GENOMIC DNA]</scope>
    <source>
        <strain evidence="2 3">A20-9</strain>
    </source>
</reference>
<dbReference type="Proteomes" id="UP000516305">
    <property type="component" value="Chromosome"/>
</dbReference>
<dbReference type="Pfam" id="PF00535">
    <property type="entry name" value="Glycos_transf_2"/>
    <property type="match status" value="1"/>
</dbReference>
<organism evidence="2 3">
    <name type="scientific">Croceimicrobium hydrocarbonivorans</name>
    <dbReference type="NCBI Taxonomy" id="2761580"/>
    <lineage>
        <taxon>Bacteria</taxon>
        <taxon>Pseudomonadati</taxon>
        <taxon>Bacteroidota</taxon>
        <taxon>Flavobacteriia</taxon>
        <taxon>Flavobacteriales</taxon>
        <taxon>Owenweeksiaceae</taxon>
        <taxon>Croceimicrobium</taxon>
    </lineage>
</organism>
<proteinExistence type="predicted"/>
<dbReference type="AlphaFoldDB" id="A0A7H0VAQ6"/>
<dbReference type="KEGG" id="chyd:H4K34_10470"/>
<dbReference type="InterPro" id="IPR029044">
    <property type="entry name" value="Nucleotide-diphossugar_trans"/>
</dbReference>